<keyword evidence="3" id="KW-1185">Reference proteome</keyword>
<dbReference type="RefSeq" id="WP_248341409.1">
    <property type="nucleotide sequence ID" value="NZ_AP025592.1"/>
</dbReference>
<dbReference type="Proteomes" id="UP001162734">
    <property type="component" value="Chromosome"/>
</dbReference>
<dbReference type="Pfam" id="PF16811">
    <property type="entry name" value="TAtT"/>
    <property type="match status" value="1"/>
</dbReference>
<dbReference type="InterPro" id="IPR038537">
    <property type="entry name" value="TatT_sf"/>
</dbReference>
<protein>
    <submittedName>
        <fullName evidence="2">Uncharacterized protein</fullName>
    </submittedName>
</protein>
<keyword evidence="1" id="KW-0732">Signal</keyword>
<evidence type="ECO:0000313" key="3">
    <source>
        <dbReference type="Proteomes" id="UP001162734"/>
    </source>
</evidence>
<dbReference type="EMBL" id="AP025592">
    <property type="protein sequence ID" value="BDG09305.1"/>
    <property type="molecule type" value="Genomic_DNA"/>
</dbReference>
<reference evidence="3" key="1">
    <citation type="journal article" date="2022" name="Int. J. Syst. Evol. Microbiol.">
        <title>Anaeromyxobacter oryzae sp. nov., Anaeromyxobacter diazotrophicus sp. nov. and Anaeromyxobacter paludicola sp. nov., isolated from paddy soils.</title>
        <authorList>
            <person name="Itoh H."/>
            <person name="Xu Z."/>
            <person name="Mise K."/>
            <person name="Masuda Y."/>
            <person name="Ushijima N."/>
            <person name="Hayakawa C."/>
            <person name="Shiratori Y."/>
            <person name="Senoo K."/>
        </authorList>
    </citation>
    <scope>NUCLEOTIDE SEQUENCE [LARGE SCALE GENOMIC DNA]</scope>
    <source>
        <strain evidence="3">Red630</strain>
    </source>
</reference>
<proteinExistence type="predicted"/>
<accession>A0ABM7XBT2</accession>
<evidence type="ECO:0000256" key="1">
    <source>
        <dbReference type="SAM" id="SignalP"/>
    </source>
</evidence>
<gene>
    <name evidence="2" type="ORF">AMPC_24180</name>
</gene>
<sequence length="300" mass="32494">MKRIALCAAFAWLLSLAACSTAASKVLANALSAGGPNSKAFAADDDPQLVKDAVPFGLKTMESVLEEQPRHVGLLTSLTSGFTQYAYAFVAADADQAELEGRSGDARAGRERARKLFLRARDYGLRGLDARHEGMAAKLQAVKDLPAALKDAEKEDVPLLYWTAASWALAIANGKEHMDLVAELPVPQALAERALALDETWDHGAIHEFFVAFSAARGDPKAARAHLDRALELCQGKRLGGLVSYAEGVSVQAQDKPEFESLLRRVTAYDAEDAPQYRLANLIAQRRAKLLLAHEDDLFP</sequence>
<name>A0ABM7XBT2_9BACT</name>
<dbReference type="InterPro" id="IPR031823">
    <property type="entry name" value="TatT"/>
</dbReference>
<dbReference type="Gene3D" id="1.25.40.920">
    <property type="entry name" value="TRAP transporter T-component"/>
    <property type="match status" value="1"/>
</dbReference>
<feature type="signal peptide" evidence="1">
    <location>
        <begin position="1"/>
        <end position="22"/>
    </location>
</feature>
<feature type="chain" id="PRO_5045154681" evidence="1">
    <location>
        <begin position="23"/>
        <end position="300"/>
    </location>
</feature>
<evidence type="ECO:0000313" key="2">
    <source>
        <dbReference type="EMBL" id="BDG09305.1"/>
    </source>
</evidence>
<dbReference type="PROSITE" id="PS51257">
    <property type="entry name" value="PROKAR_LIPOPROTEIN"/>
    <property type="match status" value="1"/>
</dbReference>
<organism evidence="2 3">
    <name type="scientific">Anaeromyxobacter paludicola</name>
    <dbReference type="NCBI Taxonomy" id="2918171"/>
    <lineage>
        <taxon>Bacteria</taxon>
        <taxon>Pseudomonadati</taxon>
        <taxon>Myxococcota</taxon>
        <taxon>Myxococcia</taxon>
        <taxon>Myxococcales</taxon>
        <taxon>Cystobacterineae</taxon>
        <taxon>Anaeromyxobacteraceae</taxon>
        <taxon>Anaeromyxobacter</taxon>
    </lineage>
</organism>